<dbReference type="GO" id="GO:0016841">
    <property type="term" value="F:ammonia-lyase activity"/>
    <property type="evidence" value="ECO:0007669"/>
    <property type="project" value="InterPro"/>
</dbReference>
<dbReference type="InterPro" id="IPR001106">
    <property type="entry name" value="Aromatic_Lyase"/>
</dbReference>
<sequence length="162" mass="18048">MTTSAVTLLSKRMWPGTVWQKVPIGLQRTLLMEQIHMASPLVLVSSPIGTPTRQPISRRELIRFLNAGVIGKDNLPPIMPKQLCLFVQTLMQGYFGIRWEILEAMSKLMNKNLIPKLPLRGTITASGDLVPLSYIAGLLTGRHNSKVVSREGEEIMSKEALE</sequence>
<dbReference type="InterPro" id="IPR008948">
    <property type="entry name" value="L-Aspartase-like"/>
</dbReference>
<dbReference type="InterPro" id="IPR024083">
    <property type="entry name" value="Fumarase/histidase_N"/>
</dbReference>
<protein>
    <recommendedName>
        <fullName evidence="4">Phenylalanine ammonia-lyase</fullName>
    </recommendedName>
</protein>
<proteinExistence type="inferred from homology"/>
<dbReference type="PANTHER" id="PTHR10362">
    <property type="entry name" value="HISTIDINE AMMONIA-LYASE"/>
    <property type="match status" value="1"/>
</dbReference>
<comment type="similarity">
    <text evidence="1">Belongs to the PAL/histidase family.</text>
</comment>
<keyword evidence="3" id="KW-1185">Reference proteome</keyword>
<gene>
    <name evidence="2" type="ORF">HUJ06_014660</name>
</gene>
<accession>A0A822Z679</accession>
<dbReference type="InterPro" id="IPR022313">
    <property type="entry name" value="Phe/His_NH3-lyase_AS"/>
</dbReference>
<evidence type="ECO:0000256" key="1">
    <source>
        <dbReference type="ARBA" id="ARBA00007238"/>
    </source>
</evidence>
<dbReference type="SUPFAM" id="SSF48557">
    <property type="entry name" value="L-aspartase-like"/>
    <property type="match status" value="1"/>
</dbReference>
<evidence type="ECO:0008006" key="4">
    <source>
        <dbReference type="Google" id="ProtNLM"/>
    </source>
</evidence>
<name>A0A822Z679_NELNU</name>
<dbReference type="Pfam" id="PF00221">
    <property type="entry name" value="Lyase_aromatic"/>
    <property type="match status" value="1"/>
</dbReference>
<dbReference type="Proteomes" id="UP000607653">
    <property type="component" value="Unassembled WGS sequence"/>
</dbReference>
<organism evidence="2 3">
    <name type="scientific">Nelumbo nucifera</name>
    <name type="common">Sacred lotus</name>
    <dbReference type="NCBI Taxonomy" id="4432"/>
    <lineage>
        <taxon>Eukaryota</taxon>
        <taxon>Viridiplantae</taxon>
        <taxon>Streptophyta</taxon>
        <taxon>Embryophyta</taxon>
        <taxon>Tracheophyta</taxon>
        <taxon>Spermatophyta</taxon>
        <taxon>Magnoliopsida</taxon>
        <taxon>Proteales</taxon>
        <taxon>Nelumbonaceae</taxon>
        <taxon>Nelumbo</taxon>
    </lineage>
</organism>
<reference evidence="2 3" key="1">
    <citation type="journal article" date="2020" name="Mol. Biol. Evol.">
        <title>Distinct Expression and Methylation Patterns for Genes with Different Fates following a Single Whole-Genome Duplication in Flowering Plants.</title>
        <authorList>
            <person name="Shi T."/>
            <person name="Rahmani R.S."/>
            <person name="Gugger P.F."/>
            <person name="Wang M."/>
            <person name="Li H."/>
            <person name="Zhang Y."/>
            <person name="Li Z."/>
            <person name="Wang Q."/>
            <person name="Van de Peer Y."/>
            <person name="Marchal K."/>
            <person name="Chen J."/>
        </authorList>
    </citation>
    <scope>NUCLEOTIDE SEQUENCE [LARGE SCALE GENOMIC DNA]</scope>
    <source>
        <tissue evidence="2">Leaf</tissue>
    </source>
</reference>
<comment type="caution">
    <text evidence="2">The sequence shown here is derived from an EMBL/GenBank/DDBJ whole genome shotgun (WGS) entry which is preliminary data.</text>
</comment>
<dbReference type="EMBL" id="DUZY01000005">
    <property type="protein sequence ID" value="DAD40337.1"/>
    <property type="molecule type" value="Genomic_DNA"/>
</dbReference>
<dbReference type="Gene3D" id="1.10.275.10">
    <property type="entry name" value="Fumarase/aspartase (N-terminal domain)"/>
    <property type="match status" value="1"/>
</dbReference>
<dbReference type="PROSITE" id="PS00488">
    <property type="entry name" value="PAL_HISTIDASE"/>
    <property type="match status" value="1"/>
</dbReference>
<dbReference type="AlphaFoldDB" id="A0A822Z679"/>
<evidence type="ECO:0000313" key="2">
    <source>
        <dbReference type="EMBL" id="DAD40337.1"/>
    </source>
</evidence>
<evidence type="ECO:0000313" key="3">
    <source>
        <dbReference type="Proteomes" id="UP000607653"/>
    </source>
</evidence>